<sequence length="356" mass="39660">MNSHDVQIATVDKGLYPETAPFNEGTVERPVDPDSPASTQHIAYAEYGNPEGIPAVFIHGGPGGGTSAKEARFFNPDKYRVILIDQRGCGKSTPHLADPDTNIDAELSVNTTSELIGDIEAIRETLGIEKWVVFGGSWGSTLSLAYTQAHPERTLAIILRGIFMLRRTELDWYYNGGAAYMFPDKWERFLSVIPDDKKPEPLNPAGMTHLPDVNLIDVYHELLRSDDHDTAVAAARAWSVWEGSTSYLHDQPTDTHEDERFALAFARIENHYFVNHGFLEEGQLLRDVDKIRDIPAVIAQGRYDVVCPPITAWQLHQAWPEATFVWSPTSGHASYEEETTSTLVSATDRFAETFAS</sequence>
<comment type="similarity">
    <text evidence="3 8 10">Belongs to the peptidase S33 family.</text>
</comment>
<evidence type="ECO:0000256" key="1">
    <source>
        <dbReference type="ARBA" id="ARBA00001585"/>
    </source>
</evidence>
<evidence type="ECO:0000256" key="2">
    <source>
        <dbReference type="ARBA" id="ARBA00004496"/>
    </source>
</evidence>
<feature type="active site" evidence="9">
    <location>
        <position position="304"/>
    </location>
</feature>
<dbReference type="GO" id="GO:0005737">
    <property type="term" value="C:cytoplasm"/>
    <property type="evidence" value="ECO:0007669"/>
    <property type="project" value="UniProtKB-SubCell"/>
</dbReference>
<dbReference type="PIRSF" id="PIRSF006431">
    <property type="entry name" value="Pept_S33"/>
    <property type="match status" value="1"/>
</dbReference>
<comment type="subcellular location">
    <subcellularLocation>
        <location evidence="2 8">Cytoplasm</location>
    </subcellularLocation>
</comment>
<keyword evidence="6 8" id="KW-0645">Protease</keyword>
<dbReference type="GO" id="GO:0004177">
    <property type="term" value="F:aminopeptidase activity"/>
    <property type="evidence" value="ECO:0007669"/>
    <property type="project" value="UniProtKB-UniRule"/>
</dbReference>
<evidence type="ECO:0000313" key="12">
    <source>
        <dbReference type="EMBL" id="WPF25537.1"/>
    </source>
</evidence>
<evidence type="ECO:0000256" key="9">
    <source>
        <dbReference type="PIRSR" id="PIRSR006431-1"/>
    </source>
</evidence>
<feature type="active site" description="Proton donor" evidence="9">
    <location>
        <position position="332"/>
    </location>
</feature>
<keyword evidence="13" id="KW-1185">Reference proteome</keyword>
<dbReference type="EMBL" id="CP137757">
    <property type="protein sequence ID" value="WPF25537.1"/>
    <property type="molecule type" value="Genomic_DNA"/>
</dbReference>
<evidence type="ECO:0000256" key="3">
    <source>
        <dbReference type="ARBA" id="ARBA00010088"/>
    </source>
</evidence>
<dbReference type="PANTHER" id="PTHR43722:SF1">
    <property type="entry name" value="PROLINE IMINOPEPTIDASE"/>
    <property type="match status" value="1"/>
</dbReference>
<keyword evidence="5 8" id="KW-0963">Cytoplasm</keyword>
<keyword evidence="4 8" id="KW-0031">Aminopeptidase</keyword>
<evidence type="ECO:0000256" key="5">
    <source>
        <dbReference type="ARBA" id="ARBA00022490"/>
    </source>
</evidence>
<evidence type="ECO:0000313" key="13">
    <source>
        <dbReference type="Proteomes" id="UP001174314"/>
    </source>
</evidence>
<protein>
    <recommendedName>
        <fullName evidence="8 10">Proline iminopeptidase</fullName>
        <shortName evidence="8">PIP</shortName>
        <ecNumber evidence="8 10">3.4.11.5</ecNumber>
    </recommendedName>
    <alternativeName>
        <fullName evidence="8">Prolyl aminopeptidase</fullName>
    </alternativeName>
</protein>
<dbReference type="InterPro" id="IPR000073">
    <property type="entry name" value="AB_hydrolase_1"/>
</dbReference>
<reference evidence="12 13" key="1">
    <citation type="submission" date="2023-10" db="EMBL/GenBank/DDBJ databases">
        <title>complete genome sequence of Corynebacterium pseudokroppenstedtii P15-C1.</title>
        <authorList>
            <person name="Bruggemann H."/>
            <person name="Poehlein A."/>
        </authorList>
    </citation>
    <scope>NUCLEOTIDE SEQUENCE [LARGE SCALE GENOMIC DNA]</scope>
    <source>
        <strain evidence="12 13">P15_C1</strain>
    </source>
</reference>
<evidence type="ECO:0000256" key="6">
    <source>
        <dbReference type="ARBA" id="ARBA00022670"/>
    </source>
</evidence>
<dbReference type="InterPro" id="IPR002410">
    <property type="entry name" value="Peptidase_S33"/>
</dbReference>
<comment type="catalytic activity">
    <reaction evidence="1 8 10">
        <text>Release of N-terminal proline from a peptide.</text>
        <dbReference type="EC" id="3.4.11.5"/>
    </reaction>
</comment>
<feature type="domain" description="AB hydrolase-1" evidence="11">
    <location>
        <begin position="56"/>
        <end position="338"/>
    </location>
</feature>
<evidence type="ECO:0000256" key="8">
    <source>
        <dbReference type="PIRNR" id="PIRNR006431"/>
    </source>
</evidence>
<evidence type="ECO:0000256" key="4">
    <source>
        <dbReference type="ARBA" id="ARBA00022438"/>
    </source>
</evidence>
<evidence type="ECO:0000256" key="10">
    <source>
        <dbReference type="RuleBase" id="RU003421"/>
    </source>
</evidence>
<organism evidence="12 13">
    <name type="scientific">Corynebacterium pseudokroppenstedtii</name>
    <dbReference type="NCBI Taxonomy" id="2804917"/>
    <lineage>
        <taxon>Bacteria</taxon>
        <taxon>Bacillati</taxon>
        <taxon>Actinomycetota</taxon>
        <taxon>Actinomycetes</taxon>
        <taxon>Mycobacteriales</taxon>
        <taxon>Corynebacteriaceae</taxon>
        <taxon>Corynebacterium</taxon>
    </lineage>
</organism>
<dbReference type="AlphaFoldDB" id="A0AAU0Q1L1"/>
<accession>A0AAU0Q1L1</accession>
<dbReference type="GO" id="GO:0006508">
    <property type="term" value="P:proteolysis"/>
    <property type="evidence" value="ECO:0007669"/>
    <property type="project" value="UniProtKB-KW"/>
</dbReference>
<dbReference type="InterPro" id="IPR029058">
    <property type="entry name" value="AB_hydrolase_fold"/>
</dbReference>
<evidence type="ECO:0000259" key="11">
    <source>
        <dbReference type="Pfam" id="PF00561"/>
    </source>
</evidence>
<dbReference type="Pfam" id="PF00561">
    <property type="entry name" value="Abhydrolase_1"/>
    <property type="match status" value="1"/>
</dbReference>
<dbReference type="PRINTS" id="PR00793">
    <property type="entry name" value="PROAMNOPTASE"/>
</dbReference>
<dbReference type="Proteomes" id="UP001174314">
    <property type="component" value="Chromosome"/>
</dbReference>
<dbReference type="KEGG" id="cpsk:Q0N40_03030"/>
<gene>
    <name evidence="12" type="primary">pip</name>
    <name evidence="12" type="ORF">Q0N40_03030</name>
</gene>
<dbReference type="SUPFAM" id="SSF53474">
    <property type="entry name" value="alpha/beta-Hydrolases"/>
    <property type="match status" value="1"/>
</dbReference>
<feature type="active site" description="Nucleophile" evidence="9">
    <location>
        <position position="137"/>
    </location>
</feature>
<dbReference type="Gene3D" id="3.40.50.1820">
    <property type="entry name" value="alpha/beta hydrolase"/>
    <property type="match status" value="1"/>
</dbReference>
<dbReference type="RefSeq" id="WP_204088193.1">
    <property type="nucleotide sequence ID" value="NZ_CP137757.1"/>
</dbReference>
<proteinExistence type="inferred from homology"/>
<name>A0AAU0Q1L1_9CORY</name>
<evidence type="ECO:0000256" key="7">
    <source>
        <dbReference type="ARBA" id="ARBA00022801"/>
    </source>
</evidence>
<keyword evidence="7 8" id="KW-0378">Hydrolase</keyword>
<dbReference type="PANTHER" id="PTHR43722">
    <property type="entry name" value="PROLINE IMINOPEPTIDASE"/>
    <property type="match status" value="1"/>
</dbReference>
<dbReference type="InterPro" id="IPR005944">
    <property type="entry name" value="Pro_iminopeptidase"/>
</dbReference>
<dbReference type="EC" id="3.4.11.5" evidence="8 10"/>
<dbReference type="NCBIfam" id="TIGR01249">
    <property type="entry name" value="pro_imino_pep_1"/>
    <property type="match status" value="1"/>
</dbReference>